<keyword evidence="2" id="KW-0472">Membrane</keyword>
<dbReference type="EMBL" id="PCVK01000072">
    <property type="protein sequence ID" value="PIQ71608.1"/>
    <property type="molecule type" value="Genomic_DNA"/>
</dbReference>
<dbReference type="Gene3D" id="1.25.40.10">
    <property type="entry name" value="Tetratricopeptide repeat domain"/>
    <property type="match status" value="1"/>
</dbReference>
<accession>A0A2H0KK22</accession>
<evidence type="ECO:0000313" key="4">
    <source>
        <dbReference type="Proteomes" id="UP000229497"/>
    </source>
</evidence>
<dbReference type="PROSITE" id="PS50005">
    <property type="entry name" value="TPR"/>
    <property type="match status" value="1"/>
</dbReference>
<sequence>MSAHAVFYKKLRARSFFFYGFCLLYVVYVAFNILYSQKYNTNMYGVMNGDVISSTTYLKHIWGTPLFNLEVKNYADEGRQDILNKWRAIQSENKRRIGNLEVATKSHPYSPELYYNLHLLYLENGENGKALENLSKARQIDPSIK</sequence>
<evidence type="ECO:0000313" key="3">
    <source>
        <dbReference type="EMBL" id="PIQ71608.1"/>
    </source>
</evidence>
<dbReference type="Proteomes" id="UP000229497">
    <property type="component" value="Unassembled WGS sequence"/>
</dbReference>
<proteinExistence type="predicted"/>
<reference evidence="3 4" key="1">
    <citation type="submission" date="2017-09" db="EMBL/GenBank/DDBJ databases">
        <title>Depth-based differentiation of microbial function through sediment-hosted aquifers and enrichment of novel symbionts in the deep terrestrial subsurface.</title>
        <authorList>
            <person name="Probst A.J."/>
            <person name="Ladd B."/>
            <person name="Jarett J.K."/>
            <person name="Geller-Mcgrath D.E."/>
            <person name="Sieber C.M."/>
            <person name="Emerson J.B."/>
            <person name="Anantharaman K."/>
            <person name="Thomas B.C."/>
            <person name="Malmstrom R."/>
            <person name="Stieglmeier M."/>
            <person name="Klingl A."/>
            <person name="Woyke T."/>
            <person name="Ryan C.M."/>
            <person name="Banfield J.F."/>
        </authorList>
    </citation>
    <scope>NUCLEOTIDE SEQUENCE [LARGE SCALE GENOMIC DNA]</scope>
    <source>
        <strain evidence="3">CG11_big_fil_rev_8_21_14_0_20_37_16</strain>
    </source>
</reference>
<keyword evidence="2" id="KW-0812">Transmembrane</keyword>
<keyword evidence="1" id="KW-0802">TPR repeat</keyword>
<feature type="repeat" description="TPR" evidence="1">
    <location>
        <begin position="111"/>
        <end position="144"/>
    </location>
</feature>
<keyword evidence="2" id="KW-1133">Transmembrane helix</keyword>
<protein>
    <submittedName>
        <fullName evidence="3">Uncharacterized protein</fullName>
    </submittedName>
</protein>
<dbReference type="InterPro" id="IPR019734">
    <property type="entry name" value="TPR_rpt"/>
</dbReference>
<name>A0A2H0KK22_9BACT</name>
<evidence type="ECO:0000256" key="2">
    <source>
        <dbReference type="SAM" id="Phobius"/>
    </source>
</evidence>
<evidence type="ECO:0000256" key="1">
    <source>
        <dbReference type="PROSITE-ProRule" id="PRU00339"/>
    </source>
</evidence>
<comment type="caution">
    <text evidence="3">The sequence shown here is derived from an EMBL/GenBank/DDBJ whole genome shotgun (WGS) entry which is preliminary data.</text>
</comment>
<dbReference type="SUPFAM" id="SSF48452">
    <property type="entry name" value="TPR-like"/>
    <property type="match status" value="1"/>
</dbReference>
<dbReference type="AlphaFoldDB" id="A0A2H0KK22"/>
<feature type="transmembrane region" description="Helical" evidence="2">
    <location>
        <begin position="16"/>
        <end position="35"/>
    </location>
</feature>
<gene>
    <name evidence="3" type="ORF">COV87_02460</name>
</gene>
<organism evidence="3 4">
    <name type="scientific">Candidatus Roizmanbacteria bacterium CG11_big_fil_rev_8_21_14_0_20_37_16</name>
    <dbReference type="NCBI Taxonomy" id="1974857"/>
    <lineage>
        <taxon>Bacteria</taxon>
        <taxon>Candidatus Roizmaniibacteriota</taxon>
    </lineage>
</organism>
<dbReference type="InterPro" id="IPR011990">
    <property type="entry name" value="TPR-like_helical_dom_sf"/>
</dbReference>